<proteinExistence type="predicted"/>
<name>A0ACB8HK30_9BRYO</name>
<accession>A0ACB8HK30</accession>
<comment type="caution">
    <text evidence="1">The sequence shown here is derived from an EMBL/GenBank/DDBJ whole genome shotgun (WGS) entry which is preliminary data.</text>
</comment>
<gene>
    <name evidence="1" type="ORF">CY35_07G037600</name>
</gene>
<keyword evidence="2" id="KW-1185">Reference proteome</keyword>
<dbReference type="EMBL" id="CM038913">
    <property type="protein sequence ID" value="KAH9556588.1"/>
    <property type="molecule type" value="Genomic_DNA"/>
</dbReference>
<protein>
    <submittedName>
        <fullName evidence="1">Uncharacterized protein</fullName>
    </submittedName>
</protein>
<organism evidence="1 2">
    <name type="scientific">Sphagnum magellanicum</name>
    <dbReference type="NCBI Taxonomy" id="128215"/>
    <lineage>
        <taxon>Eukaryota</taxon>
        <taxon>Viridiplantae</taxon>
        <taxon>Streptophyta</taxon>
        <taxon>Embryophyta</taxon>
        <taxon>Bryophyta</taxon>
        <taxon>Sphagnophytina</taxon>
        <taxon>Sphagnopsida</taxon>
        <taxon>Sphagnales</taxon>
        <taxon>Sphagnaceae</taxon>
        <taxon>Sphagnum</taxon>
    </lineage>
</organism>
<evidence type="ECO:0000313" key="1">
    <source>
        <dbReference type="EMBL" id="KAH9556588.1"/>
    </source>
</evidence>
<sequence>MVTRDLTQVFSPSTRLDGNMRAEAVHLLALCEEPLHGSKDSSSNQASVAVGFAFVDAAAGRFYVGSIQDDCSHSGLRELLTKVAPQEILYELGALSDDMMKVLRNHHSPGLLPVVLSALTHEYMEPQMVNKMVKDRGYFKTVSGGGGSRGCPLQAFESLLNKNLAASALGALISHLVRLKVDSELLPSGVLLPYEVYRGALHLDGDTIVNLELLENRDDGGRTGTLLGYLDSCVTKYGKRLLRRWICHPLQDTSELNDRLDTVQELIGHTEMAYSLQAKLRLLPDLERLVARVRGLAGSPSLGVVPMAAKKVHDRRLKTFCEALQGMHSAIDLLCWLQSCKDGGPPTAHILQVAMALGDRSPALDTLEDIETCIDRSGKVPRLSTPKQEDEVIDEEDEEESTLLGKEALLLSGLMVSFNKHTKEWQTVVEILAQMDVLSSFAAAARTSLNAVCRPVFIHNKQQGHGGSVLAIKGLCHPFGTRDNGGVIVPNDVELGTAGPDSSTLPRTMLLTGPNMGGKSTLLRATCLAVIMAQLGCFVPGVSCTLSPVDIIFTRLGASDRIMQGQSTFMVECTEAASVLQNATNNSLVVLDELGRGTSTFDGFAIAYAVLRHVVDTLDSRLLFATHYHALTTEFSSHPSVGLQHMTCAMESSTSNQTPNSVSDQKLVFLYKLEEGVCKQSYGLQVATLAGIPQSVVQSAKQASSKMETKVSSIFDYVLLKEGLLPLHKQWMMGLSGVASCDNEGDAADMILRIWEEMQRYSV</sequence>
<dbReference type="Proteomes" id="UP000828922">
    <property type="component" value="Linkage Group LG07"/>
</dbReference>
<evidence type="ECO:0000313" key="2">
    <source>
        <dbReference type="Proteomes" id="UP000828922"/>
    </source>
</evidence>
<reference evidence="2" key="1">
    <citation type="journal article" date="2022" name="New Phytol.">
        <title>Phylogenomic structure and speciation in an emerging model: the Sphagnum magellanicum complex (Bryophyta).</title>
        <authorList>
            <person name="Shaw A.J."/>
            <person name="Piatkowski B."/>
            <person name="Duffy A.M."/>
            <person name="Aguero B."/>
            <person name="Imwattana K."/>
            <person name="Nieto-Lugilde M."/>
            <person name="Healey A."/>
            <person name="Weston D.J."/>
            <person name="Patel M.N."/>
            <person name="Schmutz J."/>
            <person name="Grimwood J."/>
            <person name="Yavitt J.B."/>
            <person name="Hassel K."/>
            <person name="Stenoien H.K."/>
            <person name="Flatberg K.I."/>
            <person name="Bickford C.P."/>
            <person name="Hicks K.A."/>
        </authorList>
    </citation>
    <scope>NUCLEOTIDE SEQUENCE [LARGE SCALE GENOMIC DNA]</scope>
</reference>